<gene>
    <name evidence="3" type="ORF">CYCCA115_LOCUS16605</name>
</gene>
<name>A0AAD2FZ01_9STRA</name>
<feature type="domain" description="Ubiquitin-like" evidence="2">
    <location>
        <begin position="405"/>
        <end position="474"/>
    </location>
</feature>
<feature type="domain" description="Ubiquitin-like" evidence="2">
    <location>
        <begin position="1051"/>
        <end position="1120"/>
    </location>
</feature>
<reference evidence="3" key="1">
    <citation type="submission" date="2023-08" db="EMBL/GenBank/DDBJ databases">
        <authorList>
            <person name="Audoor S."/>
            <person name="Bilcke G."/>
        </authorList>
    </citation>
    <scope>NUCLEOTIDE SEQUENCE</scope>
</reference>
<feature type="domain" description="Ubiquitin-like" evidence="2">
    <location>
        <begin position="549"/>
        <end position="618"/>
    </location>
</feature>
<feature type="domain" description="Ubiquitin-like" evidence="2">
    <location>
        <begin position="621"/>
        <end position="689"/>
    </location>
</feature>
<dbReference type="PANTHER" id="PTHR10666">
    <property type="entry name" value="UBIQUITIN"/>
    <property type="match status" value="1"/>
</dbReference>
<evidence type="ECO:0000259" key="2">
    <source>
        <dbReference type="PROSITE" id="PS50053"/>
    </source>
</evidence>
<comment type="caution">
    <text evidence="3">The sequence shown here is derived from an EMBL/GenBank/DDBJ whole genome shotgun (WGS) entry which is preliminary data.</text>
</comment>
<sequence>MASRRSSGPLSPAAKKKLLKIPESSRYEAVVYHKPPSKKEGIKFVKDEMQGVWAQDASMHQNPVLLWAFPYESIPDGLTETEHTQGVWGYMNGVDGKDPKKFQATDIYFYPPNAKIPGELNQKGIWLFPLIERDISHLKDYETSFLPIGEAKKSEKLDVGGAWKLLYKNDGNEGAIGPGMKSKAKKEPPPMKIKVRTPEGKLIELDVKPTDTIDETKDKVLDKTGIPKDDQRLTFDGKELDDPTTLKKNKIKNGDILDMDPMQITVKHWDGSVFPLLVTPDENIDSIKNKIKKHKDIPKPQQRIKFGSTPLTEDTNTLDDYGIKHKSVIELLPMEIKVRTPDGTLYPIAVTPEDTVADLKKKVEKETGTPVPDQVLKFEGEELDDKPTLDDYDINHGDIVDLGGMEIFVKHPSGWTIPLKVSPSDTLDSIKDRVSEEKDIPKENQRLSYDGKPMKKDEKTLSDYGVKNKDTLMLEPMSINVRTPEGRKIKLKVDPEDTVEDIKKKVEEKLEIPVPEQTLLFNDKELDDPTTLDENGIRHGDTLDLQPAMKIHVKHWDGTTLTLDVKPEDTIDSIKSTVNDKLGIPNKQQRLTFDGKPLRKDSKTLEEYKIKDQDTLHLEPMEVHVKTPDGKTLTFRVEPTDTVEDVKDKVEEEIGMPVPDQRMLFDGEELKDAPTLEDYNIQNGDTLFLDPMKIHVKHYDGRIITLDVQPDDKIDDIMERVEEKADIPKDQQRLTFNSKPLDDPDSTLRDYDIKHDDTLNLEPMEIKVKTPDGKIIPIQVEPSDTVEDVRKKIGDATGEPAPEEDLIFKNKPLDDPSSTLADNGVKHGDTISIDPMQINVKHWDGTVITLDVNPNDIIGDIKSMVDDEMDIPPAYQRMKFEGKPLKKNKKSLKDYNIKNKDTIELEPMQINVKTPEGKKIPIEVEPKDTIESIKQKVEDATGLPVPTQKLRNPDGDLLDNPTTVADNGIQHGDTLTLDPMKIYVKKPDGEKIELEVKPSDTVEDVKKKVEDIAGIPVPDQTLTFDGDELDDPTTLDENSIKDGDTLVLEPMRVNVKHWDGTVATFDVQPDDTIEHIKSLVDDKMDIPPEQQRLAFDGKPLKKDSKTLRDYKIANGDTIELEPMTVNVKTPDGKVIPIQVDPHDTIEQVKNKVEDETGIPTPSQTLRDPAGNVLKNPTTIADNGIKHGDTLELDPMKIFVKKPNGEKIELAVSPTNTIADIKDKVEDKDGIPVIDQHMEFDGKDLKDEPTLTDYKIRDGDTIDLVPMEIIVKHWNNAIFYFPVEPDFTLDQVKDMIEKKPPKIEKDRQKLTFKEEPIEEDSKTLRDYGIRHRDVIKLVKTAKKEPVKEKPKKKSYLPDNWKEETEKKYGTVKTTTFKTNYSGDNDESFFQGKIGETEETFQFSEVTTKTKGDEKKMTHKFN</sequence>
<feature type="domain" description="Ubiquitin-like" evidence="2">
    <location>
        <begin position="764"/>
        <end position="833"/>
    </location>
</feature>
<dbReference type="Pfam" id="PF00240">
    <property type="entry name" value="ubiquitin"/>
    <property type="match status" value="16"/>
</dbReference>
<keyword evidence="4" id="KW-1185">Reference proteome</keyword>
<feature type="domain" description="Ubiquitin-like" evidence="2">
    <location>
        <begin position="1123"/>
        <end position="1192"/>
    </location>
</feature>
<dbReference type="EMBL" id="CAKOGP040001936">
    <property type="protein sequence ID" value="CAJ1957214.1"/>
    <property type="molecule type" value="Genomic_DNA"/>
</dbReference>
<feature type="region of interest" description="Disordered" evidence="1">
    <location>
        <begin position="795"/>
        <end position="815"/>
    </location>
</feature>
<dbReference type="InterPro" id="IPR000626">
    <property type="entry name" value="Ubiquitin-like_dom"/>
</dbReference>
<feature type="domain" description="Ubiquitin-like" evidence="2">
    <location>
        <begin position="477"/>
        <end position="545"/>
    </location>
</feature>
<dbReference type="Gene3D" id="3.10.20.90">
    <property type="entry name" value="Phosphatidylinositol 3-kinase Catalytic Subunit, Chain A, domain 1"/>
    <property type="match status" value="16"/>
</dbReference>
<dbReference type="Proteomes" id="UP001295423">
    <property type="component" value="Unassembled WGS sequence"/>
</dbReference>
<dbReference type="FunFam" id="3.10.20.90:FF:000205">
    <property type="entry name" value="2'-5'-oligoadenylate synthase-like protein 2"/>
    <property type="match status" value="2"/>
</dbReference>
<feature type="region of interest" description="Disordered" evidence="1">
    <location>
        <begin position="1153"/>
        <end position="1172"/>
    </location>
</feature>
<feature type="domain" description="Ubiquitin-like" evidence="2">
    <location>
        <begin position="980"/>
        <end position="1048"/>
    </location>
</feature>
<feature type="domain" description="Ubiquitin-like" evidence="2">
    <location>
        <begin position="191"/>
        <end position="259"/>
    </location>
</feature>
<protein>
    <recommendedName>
        <fullName evidence="2">Ubiquitin-like domain-containing protein</fullName>
    </recommendedName>
</protein>
<evidence type="ECO:0000313" key="3">
    <source>
        <dbReference type="EMBL" id="CAJ1957214.1"/>
    </source>
</evidence>
<dbReference type="SMART" id="SM00213">
    <property type="entry name" value="UBQ"/>
    <property type="match status" value="16"/>
</dbReference>
<organism evidence="3 4">
    <name type="scientific">Cylindrotheca closterium</name>
    <dbReference type="NCBI Taxonomy" id="2856"/>
    <lineage>
        <taxon>Eukaryota</taxon>
        <taxon>Sar</taxon>
        <taxon>Stramenopiles</taxon>
        <taxon>Ochrophyta</taxon>
        <taxon>Bacillariophyta</taxon>
        <taxon>Bacillariophyceae</taxon>
        <taxon>Bacillariophycidae</taxon>
        <taxon>Bacillariales</taxon>
        <taxon>Bacillariaceae</taxon>
        <taxon>Cylindrotheca</taxon>
    </lineage>
</organism>
<feature type="domain" description="Ubiquitin-like" evidence="2">
    <location>
        <begin position="262"/>
        <end position="332"/>
    </location>
</feature>
<feature type="domain" description="Ubiquitin-like" evidence="2">
    <location>
        <begin position="836"/>
        <end position="905"/>
    </location>
</feature>
<dbReference type="CDD" id="cd17039">
    <property type="entry name" value="Ubl_ubiquitin_like"/>
    <property type="match status" value="12"/>
</dbReference>
<dbReference type="InterPro" id="IPR019956">
    <property type="entry name" value="Ubiquitin_dom"/>
</dbReference>
<evidence type="ECO:0000256" key="1">
    <source>
        <dbReference type="SAM" id="MobiDB-lite"/>
    </source>
</evidence>
<dbReference type="SUPFAM" id="SSF54236">
    <property type="entry name" value="Ubiquitin-like"/>
    <property type="match status" value="16"/>
</dbReference>
<evidence type="ECO:0000313" key="4">
    <source>
        <dbReference type="Proteomes" id="UP001295423"/>
    </source>
</evidence>
<dbReference type="PROSITE" id="PS00299">
    <property type="entry name" value="UBIQUITIN_1"/>
    <property type="match status" value="1"/>
</dbReference>
<dbReference type="PROSITE" id="PS50053">
    <property type="entry name" value="UBIQUITIN_2"/>
    <property type="match status" value="16"/>
</dbReference>
<accession>A0AAD2FZ01</accession>
<feature type="domain" description="Ubiquitin-like" evidence="2">
    <location>
        <begin position="908"/>
        <end position="977"/>
    </location>
</feature>
<dbReference type="PRINTS" id="PR00348">
    <property type="entry name" value="UBIQUITIN"/>
</dbReference>
<proteinExistence type="predicted"/>
<feature type="domain" description="Ubiquitin-like" evidence="2">
    <location>
        <begin position="334"/>
        <end position="402"/>
    </location>
</feature>
<dbReference type="InterPro" id="IPR029071">
    <property type="entry name" value="Ubiquitin-like_domsf"/>
</dbReference>
<dbReference type="InterPro" id="IPR050158">
    <property type="entry name" value="Ubiquitin_ubiquitin-like"/>
</dbReference>
<feature type="domain" description="Ubiquitin-like" evidence="2">
    <location>
        <begin position="692"/>
        <end position="761"/>
    </location>
</feature>
<feature type="domain" description="Ubiquitin-like" evidence="2">
    <location>
        <begin position="1195"/>
        <end position="1264"/>
    </location>
</feature>
<feature type="domain" description="Ubiquitin-like" evidence="2">
    <location>
        <begin position="1266"/>
        <end position="1343"/>
    </location>
</feature>
<dbReference type="InterPro" id="IPR019954">
    <property type="entry name" value="Ubiquitin_CS"/>
</dbReference>